<dbReference type="EMBL" id="BAAABL010000042">
    <property type="protein sequence ID" value="GAA0301845.1"/>
    <property type="molecule type" value="Genomic_DNA"/>
</dbReference>
<dbReference type="InterPro" id="IPR051785">
    <property type="entry name" value="MMCE/EMCE_epimerase"/>
</dbReference>
<dbReference type="GO" id="GO:0004493">
    <property type="term" value="F:methylmalonyl-CoA epimerase activity"/>
    <property type="evidence" value="ECO:0007669"/>
    <property type="project" value="TreeGrafter"/>
</dbReference>
<evidence type="ECO:0000256" key="1">
    <source>
        <dbReference type="ARBA" id="ARBA00022723"/>
    </source>
</evidence>
<dbReference type="InterPro" id="IPR037523">
    <property type="entry name" value="VOC_core"/>
</dbReference>
<dbReference type="InterPro" id="IPR029068">
    <property type="entry name" value="Glyas_Bleomycin-R_OHBP_Dase"/>
</dbReference>
<dbReference type="RefSeq" id="WP_211313445.1">
    <property type="nucleotide sequence ID" value="NZ_BAAABL010000042.1"/>
</dbReference>
<evidence type="ECO:0000259" key="2">
    <source>
        <dbReference type="PROSITE" id="PS51819"/>
    </source>
</evidence>
<protein>
    <recommendedName>
        <fullName evidence="2">VOC domain-containing protein</fullName>
    </recommendedName>
</protein>
<dbReference type="GO" id="GO:0046872">
    <property type="term" value="F:metal ion binding"/>
    <property type="evidence" value="ECO:0007669"/>
    <property type="project" value="UniProtKB-KW"/>
</dbReference>
<organism evidence="3 4">
    <name type="scientific">Halarchaeum salinum</name>
    <dbReference type="NCBI Taxonomy" id="489912"/>
    <lineage>
        <taxon>Archaea</taxon>
        <taxon>Methanobacteriati</taxon>
        <taxon>Methanobacteriota</taxon>
        <taxon>Stenosarchaea group</taxon>
        <taxon>Halobacteria</taxon>
        <taxon>Halobacteriales</taxon>
        <taxon>Halobacteriaceae</taxon>
    </lineage>
</organism>
<dbReference type="PROSITE" id="PS51819">
    <property type="entry name" value="VOC"/>
    <property type="match status" value="1"/>
</dbReference>
<dbReference type="GO" id="GO:0046491">
    <property type="term" value="P:L-methylmalonyl-CoA metabolic process"/>
    <property type="evidence" value="ECO:0007669"/>
    <property type="project" value="TreeGrafter"/>
</dbReference>
<proteinExistence type="predicted"/>
<evidence type="ECO:0000313" key="3">
    <source>
        <dbReference type="EMBL" id="GAA0301845.1"/>
    </source>
</evidence>
<dbReference type="AlphaFoldDB" id="A0AAV3S7M1"/>
<evidence type="ECO:0000313" key="4">
    <source>
        <dbReference type="Proteomes" id="UP001500837"/>
    </source>
</evidence>
<keyword evidence="4" id="KW-1185">Reference proteome</keyword>
<name>A0AAV3S7M1_9EURY</name>
<dbReference type="PANTHER" id="PTHR43048">
    <property type="entry name" value="METHYLMALONYL-COA EPIMERASE"/>
    <property type="match status" value="1"/>
</dbReference>
<gene>
    <name evidence="3" type="ORF">GCM10009066_14980</name>
</gene>
<dbReference type="Proteomes" id="UP001500837">
    <property type="component" value="Unassembled WGS sequence"/>
</dbReference>
<accession>A0AAV3S7M1</accession>
<keyword evidence="1" id="KW-0479">Metal-binding</keyword>
<reference evidence="3 4" key="1">
    <citation type="journal article" date="2019" name="Int. J. Syst. Evol. Microbiol.">
        <title>The Global Catalogue of Microorganisms (GCM) 10K type strain sequencing project: providing services to taxonomists for standard genome sequencing and annotation.</title>
        <authorList>
            <consortium name="The Broad Institute Genomics Platform"/>
            <consortium name="The Broad Institute Genome Sequencing Center for Infectious Disease"/>
            <person name="Wu L."/>
            <person name="Ma J."/>
        </authorList>
    </citation>
    <scope>NUCLEOTIDE SEQUENCE [LARGE SCALE GENOMIC DNA]</scope>
    <source>
        <strain evidence="3 4">JCM 16330</strain>
    </source>
</reference>
<dbReference type="PANTHER" id="PTHR43048:SF3">
    <property type="entry name" value="METHYLMALONYL-COA EPIMERASE, MITOCHONDRIAL"/>
    <property type="match status" value="1"/>
</dbReference>
<comment type="caution">
    <text evidence="3">The sequence shown here is derived from an EMBL/GenBank/DDBJ whole genome shotgun (WGS) entry which is preliminary data.</text>
</comment>
<dbReference type="InterPro" id="IPR004360">
    <property type="entry name" value="Glyas_Fos-R_dOase_dom"/>
</dbReference>
<feature type="domain" description="VOC" evidence="2">
    <location>
        <begin position="6"/>
        <end position="131"/>
    </location>
</feature>
<dbReference type="SUPFAM" id="SSF54593">
    <property type="entry name" value="Glyoxalase/Bleomycin resistance protein/Dihydroxybiphenyl dioxygenase"/>
    <property type="match status" value="1"/>
</dbReference>
<dbReference type="Pfam" id="PF00903">
    <property type="entry name" value="Glyoxalase"/>
    <property type="match status" value="1"/>
</dbReference>
<dbReference type="Gene3D" id="3.10.180.10">
    <property type="entry name" value="2,3-Dihydroxybiphenyl 1,2-Dioxygenase, domain 1"/>
    <property type="match status" value="1"/>
</dbReference>
<sequence length="135" mass="14952">MITPNAFSHVGLRAADVHDTVAFLEERLDATLRDRGDIARDDWEQDVRYAALDLAGTTVFVVHPTPYEAAGLVEPLEPGIAHYGIEVDDVETALDDWRESGGVLMEPFDLGDTRYAFCHGPDLTRIELVETPDGR</sequence>